<dbReference type="PANTHER" id="PTHR22426">
    <property type="entry name" value="ARGININE_SERINE-RICH COILED-COIL PROTEIN 2"/>
    <property type="match status" value="1"/>
</dbReference>
<feature type="domain" description="Small acidic protein-like" evidence="1">
    <location>
        <begin position="92"/>
        <end position="161"/>
    </location>
</feature>
<gene>
    <name evidence="2" type="ORF">FBUS_00118</name>
</gene>
<dbReference type="InterPro" id="IPR028124">
    <property type="entry name" value="SMAP_dom"/>
</dbReference>
<dbReference type="OrthoDB" id="1928974at2759"/>
<protein>
    <submittedName>
        <fullName evidence="2">Arginine serine-rich coiled-coil protein 2</fullName>
    </submittedName>
</protein>
<dbReference type="Proteomes" id="UP000728185">
    <property type="component" value="Unassembled WGS sequence"/>
</dbReference>
<evidence type="ECO:0000313" key="2">
    <source>
        <dbReference type="EMBL" id="KAA0187362.1"/>
    </source>
</evidence>
<sequence length="186" mass="20342">PTSVKSTTASSLRLNTRDLLDQIQKHQEAQAKAQAIAAAAAVNLPKYYNPSSVNAVKLAEQQQKRKLLWSKKPDENANSDGKAALWASTSLIAGKGDQAAAAKFRKLMGIHEDAEQSQCANPAELDTQMRAEAQAELFRRLEQEYEVSRALTHTQRGVGLGFSSTTHIDYSSYAAMQNDAQQKGDH</sequence>
<dbReference type="PANTHER" id="PTHR22426:SF2">
    <property type="entry name" value="ARGININE_SERINE-RICH COILED-COIL PROTEIN 2"/>
    <property type="match status" value="1"/>
</dbReference>
<dbReference type="AlphaFoldDB" id="A0A8E0VGW1"/>
<dbReference type="Pfam" id="PF15477">
    <property type="entry name" value="SMAP"/>
    <property type="match status" value="1"/>
</dbReference>
<comment type="caution">
    <text evidence="2">The sequence shown here is derived from an EMBL/GenBank/DDBJ whole genome shotgun (WGS) entry which is preliminary data.</text>
</comment>
<proteinExistence type="predicted"/>
<keyword evidence="3" id="KW-1185">Reference proteome</keyword>
<feature type="non-terminal residue" evidence="2">
    <location>
        <position position="186"/>
    </location>
</feature>
<evidence type="ECO:0000313" key="3">
    <source>
        <dbReference type="Proteomes" id="UP000728185"/>
    </source>
</evidence>
<dbReference type="EMBL" id="LUCM01009167">
    <property type="protein sequence ID" value="KAA0187362.1"/>
    <property type="molecule type" value="Genomic_DNA"/>
</dbReference>
<accession>A0A8E0VGW1</accession>
<name>A0A8E0VGW1_9TREM</name>
<evidence type="ECO:0000259" key="1">
    <source>
        <dbReference type="Pfam" id="PF15477"/>
    </source>
</evidence>
<organism evidence="2 3">
    <name type="scientific">Fasciolopsis buskii</name>
    <dbReference type="NCBI Taxonomy" id="27845"/>
    <lineage>
        <taxon>Eukaryota</taxon>
        <taxon>Metazoa</taxon>
        <taxon>Spiralia</taxon>
        <taxon>Lophotrochozoa</taxon>
        <taxon>Platyhelminthes</taxon>
        <taxon>Trematoda</taxon>
        <taxon>Digenea</taxon>
        <taxon>Plagiorchiida</taxon>
        <taxon>Echinostomata</taxon>
        <taxon>Echinostomatoidea</taxon>
        <taxon>Fasciolidae</taxon>
        <taxon>Fasciolopsis</taxon>
    </lineage>
</organism>
<reference evidence="2" key="1">
    <citation type="submission" date="2019-05" db="EMBL/GenBank/DDBJ databases">
        <title>Annotation for the trematode Fasciolopsis buski.</title>
        <authorList>
            <person name="Choi Y.-J."/>
        </authorList>
    </citation>
    <scope>NUCLEOTIDE SEQUENCE</scope>
    <source>
        <strain evidence="2">HT</strain>
        <tissue evidence="2">Whole worm</tissue>
    </source>
</reference>